<dbReference type="SUPFAM" id="SSF56112">
    <property type="entry name" value="Protein kinase-like (PK-like)"/>
    <property type="match status" value="1"/>
</dbReference>
<accession>A0A510J770</accession>
<evidence type="ECO:0000313" key="2">
    <source>
        <dbReference type="Proteomes" id="UP000321606"/>
    </source>
</evidence>
<dbReference type="STRING" id="714315.GCA_000516535_00008"/>
<dbReference type="KEGG" id="lgo:JCM16774_0007"/>
<evidence type="ECO:0000313" key="1">
    <source>
        <dbReference type="EMBL" id="BBM35102.1"/>
    </source>
</evidence>
<dbReference type="EMBL" id="AP019822">
    <property type="protein sequence ID" value="BBM35102.1"/>
    <property type="molecule type" value="Genomic_DNA"/>
</dbReference>
<dbReference type="OrthoDB" id="9773772at2"/>
<dbReference type="Gene3D" id="1.10.510.10">
    <property type="entry name" value="Transferase(Phosphotransferase) domain 1"/>
    <property type="match status" value="1"/>
</dbReference>
<protein>
    <submittedName>
        <fullName evidence="1">Uncharacterized protein</fullName>
    </submittedName>
</protein>
<proteinExistence type="predicted"/>
<reference evidence="1 2" key="1">
    <citation type="submission" date="2019-07" db="EMBL/GenBank/DDBJ databases">
        <title>Complete Genome Sequence of Leptotrichia goodfellowii Strain JCM 16774.</title>
        <authorList>
            <person name="Watanabe S."/>
            <person name="Cui L."/>
        </authorList>
    </citation>
    <scope>NUCLEOTIDE SEQUENCE [LARGE SCALE GENOMIC DNA]</scope>
    <source>
        <strain evidence="1 2">JCM16774</strain>
    </source>
</reference>
<dbReference type="Proteomes" id="UP000321606">
    <property type="component" value="Chromosome"/>
</dbReference>
<organism evidence="1 2">
    <name type="scientific">Pseudoleptotrichia goodfellowii</name>
    <dbReference type="NCBI Taxonomy" id="157692"/>
    <lineage>
        <taxon>Bacteria</taxon>
        <taxon>Fusobacteriati</taxon>
        <taxon>Fusobacteriota</taxon>
        <taxon>Fusobacteriia</taxon>
        <taxon>Fusobacteriales</taxon>
        <taxon>Leptotrichiaceae</taxon>
        <taxon>Pseudoleptotrichia</taxon>
    </lineage>
</organism>
<dbReference type="RefSeq" id="WP_026736769.1">
    <property type="nucleotide sequence ID" value="NZ_AP019822.1"/>
</dbReference>
<sequence>MIKEENYKIKEGYDKEILSDVLKNFDTTGSFVVQGARNQIKKFVIINNGKEKEINIKRFGRKNILTELIYKFFRASKAKRSYEFGNRLLQKNIKTPEPIAYFDEYTDEKTGEKRSFYISEELKYEFTCREVFWDEKTSTEIDELILKDQDKIIREFAEFTFDLHEKGIKFEDYSPGNVLIKREKDGKYGFYLVDLNRMSFEKSLDFNSRMKNVSRMMEFKKYAEKFSEEYAKLYKKPYEEVFKKLYYYITIHKYRVLFKDNTRFLREIFKSKRR</sequence>
<dbReference type="AlphaFoldDB" id="A0A510J770"/>
<gene>
    <name evidence="1" type="ORF">JCM16774_0007</name>
</gene>
<dbReference type="Pfam" id="PF06293">
    <property type="entry name" value="Kdo"/>
    <property type="match status" value="1"/>
</dbReference>
<name>A0A510J770_9FUSO</name>
<dbReference type="InterPro" id="IPR011009">
    <property type="entry name" value="Kinase-like_dom_sf"/>
</dbReference>